<comment type="caution">
    <text evidence="1">The sequence shown here is derived from an EMBL/GenBank/DDBJ whole genome shotgun (WGS) entry which is preliminary data.</text>
</comment>
<accession>A0A317F429</accession>
<reference evidence="2" key="1">
    <citation type="submission" date="2018-05" db="EMBL/GenBank/DDBJ databases">
        <title>Pedobacter paludis sp. nov., isolated from wetland soil.</title>
        <authorList>
            <person name="Zhang Y."/>
        </authorList>
    </citation>
    <scope>NUCLEOTIDE SEQUENCE [LARGE SCALE GENOMIC DNA]</scope>
    <source>
        <strain evidence="2">R-8</strain>
    </source>
</reference>
<dbReference type="Proteomes" id="UP000245391">
    <property type="component" value="Unassembled WGS sequence"/>
</dbReference>
<name>A0A317F429_9SPHI</name>
<dbReference type="EMBL" id="QGNY01000001">
    <property type="protein sequence ID" value="PWS33093.1"/>
    <property type="molecule type" value="Genomic_DNA"/>
</dbReference>
<evidence type="ECO:0000313" key="1">
    <source>
        <dbReference type="EMBL" id="PWS33093.1"/>
    </source>
</evidence>
<dbReference type="OrthoDB" id="772808at2"/>
<proteinExistence type="predicted"/>
<organism evidence="1 2">
    <name type="scientific">Pedobacter paludis</name>
    <dbReference type="NCBI Taxonomy" id="2203212"/>
    <lineage>
        <taxon>Bacteria</taxon>
        <taxon>Pseudomonadati</taxon>
        <taxon>Bacteroidota</taxon>
        <taxon>Sphingobacteriia</taxon>
        <taxon>Sphingobacteriales</taxon>
        <taxon>Sphingobacteriaceae</taxon>
        <taxon>Pedobacter</taxon>
    </lineage>
</organism>
<keyword evidence="2" id="KW-1185">Reference proteome</keyword>
<evidence type="ECO:0000313" key="2">
    <source>
        <dbReference type="Proteomes" id="UP000245391"/>
    </source>
</evidence>
<protein>
    <submittedName>
        <fullName evidence="1">Uncharacterized protein</fullName>
    </submittedName>
</protein>
<dbReference type="RefSeq" id="WP_109927682.1">
    <property type="nucleotide sequence ID" value="NZ_QGNY01000001.1"/>
</dbReference>
<gene>
    <name evidence="1" type="ORF">DF947_00160</name>
</gene>
<sequence>MKMDFQNDSNFNHTEANLNAQSVNLDFSKLEKGINEISLSFWEEINNETQLNDVPLWRMWR</sequence>
<dbReference type="AlphaFoldDB" id="A0A317F429"/>